<feature type="domain" description="Histidine kinase" evidence="11">
    <location>
        <begin position="410"/>
        <end position="619"/>
    </location>
</feature>
<organism evidence="13 14">
    <name type="scientific">Zobellella taiwanensis</name>
    <dbReference type="NCBI Taxonomy" id="347535"/>
    <lineage>
        <taxon>Bacteria</taxon>
        <taxon>Pseudomonadati</taxon>
        <taxon>Pseudomonadota</taxon>
        <taxon>Gammaproteobacteria</taxon>
        <taxon>Aeromonadales</taxon>
        <taxon>Aeromonadaceae</taxon>
        <taxon>Zobellella</taxon>
    </lineage>
</organism>
<evidence type="ECO:0000256" key="3">
    <source>
        <dbReference type="ARBA" id="ARBA00012438"/>
    </source>
</evidence>
<evidence type="ECO:0000256" key="9">
    <source>
        <dbReference type="ARBA" id="ARBA00023012"/>
    </source>
</evidence>
<protein>
    <recommendedName>
        <fullName evidence="3">histidine kinase</fullName>
        <ecNumber evidence="3">2.7.13.3</ecNumber>
    </recommendedName>
</protein>
<dbReference type="SUPFAM" id="SSF55874">
    <property type="entry name" value="ATPase domain of HSP90 chaperone/DNA topoisomerase II/histidine kinase"/>
    <property type="match status" value="1"/>
</dbReference>
<evidence type="ECO:0000256" key="1">
    <source>
        <dbReference type="ARBA" id="ARBA00000085"/>
    </source>
</evidence>
<dbReference type="PANTHER" id="PTHR43065">
    <property type="entry name" value="SENSOR HISTIDINE KINASE"/>
    <property type="match status" value="1"/>
</dbReference>
<keyword evidence="14" id="KW-1185">Reference proteome</keyword>
<dbReference type="PANTHER" id="PTHR43065:SF46">
    <property type="entry name" value="C4-DICARBOXYLATE TRANSPORT SENSOR PROTEIN DCTB"/>
    <property type="match status" value="1"/>
</dbReference>
<dbReference type="InterPro" id="IPR005467">
    <property type="entry name" value="His_kinase_dom"/>
</dbReference>
<evidence type="ECO:0000256" key="2">
    <source>
        <dbReference type="ARBA" id="ARBA00004370"/>
    </source>
</evidence>
<dbReference type="Proteomes" id="UP000242181">
    <property type="component" value="Unassembled WGS sequence"/>
</dbReference>
<evidence type="ECO:0000256" key="7">
    <source>
        <dbReference type="ARBA" id="ARBA00022777"/>
    </source>
</evidence>
<evidence type="ECO:0000259" key="12">
    <source>
        <dbReference type="PROSITE" id="PS50885"/>
    </source>
</evidence>
<dbReference type="PROSITE" id="PS50885">
    <property type="entry name" value="HAMP"/>
    <property type="match status" value="1"/>
</dbReference>
<sequence length="619" mass="68931">MQTFRLGIGGRLLLAFLLLAAITLLAAGLSWRSSGELEIRLQQLRETSIGGLYAASRLNDQSRQVVAMVPLLVSAESGAERERARRQLDLALNSMEDWMRHLPDYNRYVIEITAQIRNSVELLDATVVRREQLARESQQRRQLIYPLYRQLADRLQARQAAAPAPARADLLHTIGYLAALAEKVANDASFNELDDTFLRLEQMAAGLDGLGRDLPDDDGRALALLRELVSREGPLFRLKNEELDLRYQEQFLVANSQRHVRQLATQIAHYSAAANRQVDDDIARSAQTLAGTRQATLLLSLLSLLLVAGISWLYVSRNVLARIVRLQQDMRAIASGRLDTPVSIRGRDEVADMARDLRHFQQTAQAAEQARRRLAREIEDRLDAERQLRLAQEELIQAGKLAALGQLSVAITHEINQPLNAMSTQLHSVGRYLARNEPDKAGQGLVRLRQLLDKAGTITRHLRSFARKADSRLSPVVLGAVVEAAVELLQPRWRGVRLCIEGEADLRVQAEAIRLEQVLVNLLGNALDAMEDTASPALHIEWRRLGRRVQLTLSDNGCGIPPERLEQIFDPYYTTKAPGKGLGLGLAISYNIMQDLGGQIRLSSTPGRGTTFNLCFNGA</sequence>
<keyword evidence="4" id="KW-0597">Phosphoprotein</keyword>
<gene>
    <name evidence="13" type="ORF">C7I36_09650</name>
</gene>
<evidence type="ECO:0000256" key="10">
    <source>
        <dbReference type="SAM" id="Coils"/>
    </source>
</evidence>
<evidence type="ECO:0000259" key="11">
    <source>
        <dbReference type="PROSITE" id="PS50109"/>
    </source>
</evidence>
<dbReference type="EMBL" id="PXYH01000011">
    <property type="protein sequence ID" value="PSJ42535.1"/>
    <property type="molecule type" value="Genomic_DNA"/>
</dbReference>
<comment type="caution">
    <text evidence="13">The sequence shown here is derived from an EMBL/GenBank/DDBJ whole genome shotgun (WGS) entry which is preliminary data.</text>
</comment>
<dbReference type="SMART" id="SM00387">
    <property type="entry name" value="HATPase_c"/>
    <property type="match status" value="1"/>
</dbReference>
<dbReference type="PRINTS" id="PR00344">
    <property type="entry name" value="BCTRLSENSOR"/>
</dbReference>
<dbReference type="GO" id="GO:0005524">
    <property type="term" value="F:ATP binding"/>
    <property type="evidence" value="ECO:0007669"/>
    <property type="project" value="UniProtKB-KW"/>
</dbReference>
<keyword evidence="5" id="KW-0808">Transferase</keyword>
<feature type="domain" description="HAMP" evidence="12">
    <location>
        <begin position="317"/>
        <end position="369"/>
    </location>
</feature>
<feature type="coiled-coil region" evidence="10">
    <location>
        <begin position="350"/>
        <end position="394"/>
    </location>
</feature>
<dbReference type="InterPro" id="IPR004358">
    <property type="entry name" value="Sig_transdc_His_kin-like_C"/>
</dbReference>
<dbReference type="InterPro" id="IPR036890">
    <property type="entry name" value="HATPase_C_sf"/>
</dbReference>
<accession>A0A2P7QX48</accession>
<dbReference type="Pfam" id="PF00672">
    <property type="entry name" value="HAMP"/>
    <property type="match status" value="1"/>
</dbReference>
<dbReference type="InterPro" id="IPR003661">
    <property type="entry name" value="HisK_dim/P_dom"/>
</dbReference>
<dbReference type="AlphaFoldDB" id="A0A2P7QX48"/>
<keyword evidence="7 13" id="KW-0418">Kinase</keyword>
<dbReference type="OrthoDB" id="9772100at2"/>
<proteinExistence type="predicted"/>
<dbReference type="SUPFAM" id="SSF47384">
    <property type="entry name" value="Homodimeric domain of signal transducing histidine kinase"/>
    <property type="match status" value="1"/>
</dbReference>
<dbReference type="SMART" id="SM00304">
    <property type="entry name" value="HAMP"/>
    <property type="match status" value="1"/>
</dbReference>
<evidence type="ECO:0000256" key="6">
    <source>
        <dbReference type="ARBA" id="ARBA00022741"/>
    </source>
</evidence>
<dbReference type="InterPro" id="IPR036097">
    <property type="entry name" value="HisK_dim/P_sf"/>
</dbReference>
<reference evidence="13 14" key="1">
    <citation type="submission" date="2018-03" db="EMBL/GenBank/DDBJ databases">
        <title>The draft genome of Zobellella taiwanensis JCM 13381.</title>
        <authorList>
            <person name="Liu L."/>
            <person name="Li L."/>
            <person name="Wang T."/>
            <person name="Zhang X."/>
            <person name="Liang L."/>
        </authorList>
    </citation>
    <scope>NUCLEOTIDE SEQUENCE [LARGE SCALE GENOMIC DNA]</scope>
    <source>
        <strain evidence="13 14">JCM 13381</strain>
    </source>
</reference>
<dbReference type="EC" id="2.7.13.3" evidence="3"/>
<dbReference type="InterPro" id="IPR038188">
    <property type="entry name" value="TorS_sensor_sf"/>
</dbReference>
<dbReference type="GO" id="GO:0016020">
    <property type="term" value="C:membrane"/>
    <property type="evidence" value="ECO:0007669"/>
    <property type="project" value="UniProtKB-SubCell"/>
</dbReference>
<keyword evidence="10" id="KW-0175">Coiled coil</keyword>
<dbReference type="CDD" id="cd00082">
    <property type="entry name" value="HisKA"/>
    <property type="match status" value="1"/>
</dbReference>
<dbReference type="Gene3D" id="1.20.58.920">
    <property type="match status" value="1"/>
</dbReference>
<keyword evidence="6" id="KW-0547">Nucleotide-binding</keyword>
<dbReference type="CDD" id="cd06225">
    <property type="entry name" value="HAMP"/>
    <property type="match status" value="1"/>
</dbReference>
<dbReference type="Gene3D" id="6.10.340.10">
    <property type="match status" value="1"/>
</dbReference>
<evidence type="ECO:0000256" key="8">
    <source>
        <dbReference type="ARBA" id="ARBA00022840"/>
    </source>
</evidence>
<dbReference type="Pfam" id="PF02518">
    <property type="entry name" value="HATPase_c"/>
    <property type="match status" value="1"/>
</dbReference>
<dbReference type="Gene3D" id="1.10.287.130">
    <property type="match status" value="1"/>
</dbReference>
<keyword evidence="9" id="KW-0902">Two-component regulatory system</keyword>
<dbReference type="RefSeq" id="WP_106453508.1">
    <property type="nucleotide sequence ID" value="NZ_PXYH01000011.1"/>
</dbReference>
<keyword evidence="8" id="KW-0067">ATP-binding</keyword>
<evidence type="ECO:0000256" key="5">
    <source>
        <dbReference type="ARBA" id="ARBA00022679"/>
    </source>
</evidence>
<dbReference type="SUPFAM" id="SSF158472">
    <property type="entry name" value="HAMP domain-like"/>
    <property type="match status" value="1"/>
</dbReference>
<evidence type="ECO:0000313" key="13">
    <source>
        <dbReference type="EMBL" id="PSJ42535.1"/>
    </source>
</evidence>
<comment type="subcellular location">
    <subcellularLocation>
        <location evidence="2">Membrane</location>
    </subcellularLocation>
</comment>
<dbReference type="GO" id="GO:0000155">
    <property type="term" value="F:phosphorelay sensor kinase activity"/>
    <property type="evidence" value="ECO:0007669"/>
    <property type="project" value="InterPro"/>
</dbReference>
<dbReference type="PROSITE" id="PS50109">
    <property type="entry name" value="HIS_KIN"/>
    <property type="match status" value="1"/>
</dbReference>
<dbReference type="InterPro" id="IPR003660">
    <property type="entry name" value="HAMP_dom"/>
</dbReference>
<evidence type="ECO:0000313" key="14">
    <source>
        <dbReference type="Proteomes" id="UP000242181"/>
    </source>
</evidence>
<evidence type="ECO:0000256" key="4">
    <source>
        <dbReference type="ARBA" id="ARBA00022553"/>
    </source>
</evidence>
<comment type="catalytic activity">
    <reaction evidence="1">
        <text>ATP + protein L-histidine = ADP + protein N-phospho-L-histidine.</text>
        <dbReference type="EC" id="2.7.13.3"/>
    </reaction>
</comment>
<name>A0A2P7QX48_9GAMM</name>
<dbReference type="Gene3D" id="3.30.565.10">
    <property type="entry name" value="Histidine kinase-like ATPase, C-terminal domain"/>
    <property type="match status" value="1"/>
</dbReference>
<dbReference type="InterPro" id="IPR003594">
    <property type="entry name" value="HATPase_dom"/>
</dbReference>